<organism evidence="1 2">
    <name type="scientific">Trichuris muris</name>
    <name type="common">Mouse whipworm</name>
    <dbReference type="NCBI Taxonomy" id="70415"/>
    <lineage>
        <taxon>Eukaryota</taxon>
        <taxon>Metazoa</taxon>
        <taxon>Ecdysozoa</taxon>
        <taxon>Nematoda</taxon>
        <taxon>Enoplea</taxon>
        <taxon>Dorylaimia</taxon>
        <taxon>Trichinellida</taxon>
        <taxon>Trichuridae</taxon>
        <taxon>Trichuris</taxon>
    </lineage>
</organism>
<proteinExistence type="predicted"/>
<dbReference type="WBParaSite" id="TMUE_1000005724.1">
    <property type="protein sequence ID" value="TMUE_1000005724.1"/>
    <property type="gene ID" value="WBGene00302581"/>
</dbReference>
<sequence length="92" mass="10688">MEWCSRAYFGRRRELNYQSGNDNFCAGSKINELLCNSNACLRVSLGYQWTVNINRTVYRRIEISSNGSQAFTRFLQHRRCGLSFADTDRPVP</sequence>
<reference evidence="2" key="1">
    <citation type="submission" date="2019-12" db="UniProtKB">
        <authorList>
            <consortium name="WormBaseParasite"/>
        </authorList>
    </citation>
    <scope>IDENTIFICATION</scope>
</reference>
<keyword evidence="1" id="KW-1185">Reference proteome</keyword>
<dbReference type="Proteomes" id="UP000046395">
    <property type="component" value="Unassembled WGS sequence"/>
</dbReference>
<accession>A0A5S6QEW6</accession>
<dbReference type="AlphaFoldDB" id="A0A5S6QEW6"/>
<name>A0A5S6QEW6_TRIMR</name>
<evidence type="ECO:0000313" key="2">
    <source>
        <dbReference type="WBParaSite" id="TMUE_1000005724.1"/>
    </source>
</evidence>
<protein>
    <submittedName>
        <fullName evidence="2">Uncharacterized protein</fullName>
    </submittedName>
</protein>
<evidence type="ECO:0000313" key="1">
    <source>
        <dbReference type="Proteomes" id="UP000046395"/>
    </source>
</evidence>